<name>A0A7W8LNE7_9DEIO</name>
<sequence length="130" mass="13823">MSKTFHLPLLAALPALLVACGDDDLDLDRYKRTKYTSYEQCRLANRDAIGRGLQNPCQKTSGGFYGPYIWLASGLTRYVGYTSSGRVAPTGLTYDTRSGKTTSFKAPGVSRGGFTSTGRASSSGSASYGG</sequence>
<dbReference type="RefSeq" id="WP_184023946.1">
    <property type="nucleotide sequence ID" value="NZ_JACHFN010000001.1"/>
</dbReference>
<gene>
    <name evidence="2" type="ORF">HNQ09_000070</name>
</gene>
<accession>A0A7W8LNE7</accession>
<evidence type="ECO:0000256" key="1">
    <source>
        <dbReference type="SAM" id="MobiDB-lite"/>
    </source>
</evidence>
<reference evidence="2 3" key="1">
    <citation type="submission" date="2020-08" db="EMBL/GenBank/DDBJ databases">
        <title>Genomic Encyclopedia of Type Strains, Phase IV (KMG-IV): sequencing the most valuable type-strain genomes for metagenomic binning, comparative biology and taxonomic classification.</title>
        <authorList>
            <person name="Goeker M."/>
        </authorList>
    </citation>
    <scope>NUCLEOTIDE SEQUENCE [LARGE SCALE GENOMIC DNA]</scope>
    <source>
        <strain evidence="2 3">DSM 101791</strain>
    </source>
</reference>
<organism evidence="2 3">
    <name type="scientific">Deinococcus budaensis</name>
    <dbReference type="NCBI Taxonomy" id="1665626"/>
    <lineage>
        <taxon>Bacteria</taxon>
        <taxon>Thermotogati</taxon>
        <taxon>Deinococcota</taxon>
        <taxon>Deinococci</taxon>
        <taxon>Deinococcales</taxon>
        <taxon>Deinococcaceae</taxon>
        <taxon>Deinococcus</taxon>
    </lineage>
</organism>
<comment type="caution">
    <text evidence="2">The sequence shown here is derived from an EMBL/GenBank/DDBJ whole genome shotgun (WGS) entry which is preliminary data.</text>
</comment>
<evidence type="ECO:0000313" key="2">
    <source>
        <dbReference type="EMBL" id="MBB5232653.1"/>
    </source>
</evidence>
<feature type="region of interest" description="Disordered" evidence="1">
    <location>
        <begin position="98"/>
        <end position="130"/>
    </location>
</feature>
<dbReference type="AlphaFoldDB" id="A0A7W8LNE7"/>
<dbReference type="EMBL" id="JACHFN010000001">
    <property type="protein sequence ID" value="MBB5232653.1"/>
    <property type="molecule type" value="Genomic_DNA"/>
</dbReference>
<protein>
    <submittedName>
        <fullName evidence="2">Uncharacterized protein</fullName>
    </submittedName>
</protein>
<keyword evidence="3" id="KW-1185">Reference proteome</keyword>
<dbReference type="PROSITE" id="PS51257">
    <property type="entry name" value="PROKAR_LIPOPROTEIN"/>
    <property type="match status" value="1"/>
</dbReference>
<feature type="compositionally biased region" description="Low complexity" evidence="1">
    <location>
        <begin position="112"/>
        <end position="130"/>
    </location>
</feature>
<evidence type="ECO:0000313" key="3">
    <source>
        <dbReference type="Proteomes" id="UP000525389"/>
    </source>
</evidence>
<proteinExistence type="predicted"/>
<dbReference type="Proteomes" id="UP000525389">
    <property type="component" value="Unassembled WGS sequence"/>
</dbReference>